<feature type="compositionally biased region" description="Basic and acidic residues" evidence="1">
    <location>
        <begin position="152"/>
        <end position="162"/>
    </location>
</feature>
<gene>
    <name evidence="2" type="ORF">BECKTUN1418D_GA0071000_12533</name>
</gene>
<sequence length="162" mass="17810">MGGRRLSRFGPSTRLIASSSVVFPMLLSPIRTACVGSKISACSILRKFFLGSSGFSVSGQFDSAVRSFAPRGYVYQPRVAAQQLPWVGKGYATNPERVASLFSQAPFTQPRWGWIFVRSLPRVAATPQPWADIRSPFRAKKSALPNPPGTLKPEKPVFDYET</sequence>
<dbReference type="AlphaFoldDB" id="A0A451ADZ3"/>
<proteinExistence type="predicted"/>
<evidence type="ECO:0000256" key="1">
    <source>
        <dbReference type="SAM" id="MobiDB-lite"/>
    </source>
</evidence>
<dbReference type="EMBL" id="CAADFX010000253">
    <property type="protein sequence ID" value="VFK64252.1"/>
    <property type="molecule type" value="Genomic_DNA"/>
</dbReference>
<evidence type="ECO:0000313" key="2">
    <source>
        <dbReference type="EMBL" id="VFK64252.1"/>
    </source>
</evidence>
<protein>
    <submittedName>
        <fullName evidence="2">Uncharacterized protein</fullName>
    </submittedName>
</protein>
<feature type="region of interest" description="Disordered" evidence="1">
    <location>
        <begin position="139"/>
        <end position="162"/>
    </location>
</feature>
<organism evidence="2">
    <name type="scientific">Candidatus Kentrum sp. TUN</name>
    <dbReference type="NCBI Taxonomy" id="2126343"/>
    <lineage>
        <taxon>Bacteria</taxon>
        <taxon>Pseudomonadati</taxon>
        <taxon>Pseudomonadota</taxon>
        <taxon>Gammaproteobacteria</taxon>
        <taxon>Candidatus Kentrum</taxon>
    </lineage>
</organism>
<name>A0A451ADZ3_9GAMM</name>
<reference evidence="2" key="1">
    <citation type="submission" date="2019-02" db="EMBL/GenBank/DDBJ databases">
        <authorList>
            <person name="Gruber-Vodicka R. H."/>
            <person name="Seah K. B. B."/>
        </authorList>
    </citation>
    <scope>NUCLEOTIDE SEQUENCE</scope>
    <source>
        <strain evidence="2">BECK_BY1</strain>
    </source>
</reference>
<accession>A0A451ADZ3</accession>